<reference evidence="1 2" key="1">
    <citation type="submission" date="2016-10" db="EMBL/GenBank/DDBJ databases">
        <authorList>
            <person name="de Groot N.N."/>
        </authorList>
    </citation>
    <scope>NUCLEOTIDE SEQUENCE [LARGE SCALE GENOMIC DNA]</scope>
    <source>
        <strain evidence="1 2">CGMCC 4.5739</strain>
    </source>
</reference>
<name>A0A1I1KN37_9ACTN</name>
<accession>A0A1I1KN37</accession>
<dbReference type="AlphaFoldDB" id="A0A1I1KN37"/>
<dbReference type="RefSeq" id="WP_245833974.1">
    <property type="nucleotide sequence ID" value="NZ_FOLM01000004.1"/>
</dbReference>
<evidence type="ECO:0000313" key="1">
    <source>
        <dbReference type="EMBL" id="SFC62286.1"/>
    </source>
</evidence>
<evidence type="ECO:0000313" key="2">
    <source>
        <dbReference type="Proteomes" id="UP000199207"/>
    </source>
</evidence>
<proteinExistence type="predicted"/>
<dbReference type="Pfam" id="PF05331">
    <property type="entry name" value="DUF742"/>
    <property type="match status" value="1"/>
</dbReference>
<evidence type="ECO:0008006" key="3">
    <source>
        <dbReference type="Google" id="ProtNLM"/>
    </source>
</evidence>
<keyword evidence="2" id="KW-1185">Reference proteome</keyword>
<dbReference type="Proteomes" id="UP000199207">
    <property type="component" value="Unassembled WGS sequence"/>
</dbReference>
<gene>
    <name evidence="1" type="ORF">SAMN05421773_104303</name>
</gene>
<organism evidence="1 2">
    <name type="scientific">Streptomyces aidingensis</name>
    <dbReference type="NCBI Taxonomy" id="910347"/>
    <lineage>
        <taxon>Bacteria</taxon>
        <taxon>Bacillati</taxon>
        <taxon>Actinomycetota</taxon>
        <taxon>Actinomycetes</taxon>
        <taxon>Kitasatosporales</taxon>
        <taxon>Streptomycetaceae</taxon>
        <taxon>Streptomyces</taxon>
    </lineage>
</organism>
<dbReference type="EMBL" id="FOLM01000004">
    <property type="protein sequence ID" value="SFC62286.1"/>
    <property type="molecule type" value="Genomic_DNA"/>
</dbReference>
<dbReference type="InterPro" id="IPR007995">
    <property type="entry name" value="DUF742"/>
</dbReference>
<dbReference type="PANTHER" id="PTHR36221">
    <property type="entry name" value="DUF742 DOMAIN-CONTAINING PROTEIN"/>
    <property type="match status" value="1"/>
</dbReference>
<dbReference type="STRING" id="910347.SAMN05421773_104303"/>
<dbReference type="PANTHER" id="PTHR36221:SF1">
    <property type="entry name" value="DUF742 DOMAIN-CONTAINING PROTEIN"/>
    <property type="match status" value="1"/>
</dbReference>
<sequence length="119" mass="12803">MTRRSHRRRGMVRSYTATGGRAIPSRATLDEATLLKADPKLPMAGLNAQSHRVMDLCRAGVLSVAEVAAHLQMPGAVTKVIVSALVDSGHLVAVAPFVPAAQKHDREFLKKVLRGLQSI</sequence>
<protein>
    <recommendedName>
        <fullName evidence="3">DUF742 domain-containing protein</fullName>
    </recommendedName>
</protein>